<keyword evidence="2" id="KW-1185">Reference proteome</keyword>
<name>A0ACC2LQP5_PERAE</name>
<gene>
    <name evidence="1" type="ORF">MRB53_010068</name>
</gene>
<protein>
    <submittedName>
        <fullName evidence="1">Uncharacterized protein</fullName>
    </submittedName>
</protein>
<evidence type="ECO:0000313" key="1">
    <source>
        <dbReference type="EMBL" id="KAJ8635801.1"/>
    </source>
</evidence>
<accession>A0ACC2LQP5</accession>
<dbReference type="Proteomes" id="UP001234297">
    <property type="component" value="Chromosome 3"/>
</dbReference>
<reference evidence="1 2" key="1">
    <citation type="journal article" date="2022" name="Hortic Res">
        <title>A haplotype resolved chromosomal level avocado genome allows analysis of novel avocado genes.</title>
        <authorList>
            <person name="Nath O."/>
            <person name="Fletcher S.J."/>
            <person name="Hayward A."/>
            <person name="Shaw L.M."/>
            <person name="Masouleh A.K."/>
            <person name="Furtado A."/>
            <person name="Henry R.J."/>
            <person name="Mitter N."/>
        </authorList>
    </citation>
    <scope>NUCLEOTIDE SEQUENCE [LARGE SCALE GENOMIC DNA]</scope>
    <source>
        <strain evidence="2">cv. Hass</strain>
    </source>
</reference>
<comment type="caution">
    <text evidence="1">The sequence shown here is derived from an EMBL/GenBank/DDBJ whole genome shotgun (WGS) entry which is preliminary data.</text>
</comment>
<dbReference type="EMBL" id="CM056811">
    <property type="protein sequence ID" value="KAJ8635801.1"/>
    <property type="molecule type" value="Genomic_DNA"/>
</dbReference>
<organism evidence="1 2">
    <name type="scientific">Persea americana</name>
    <name type="common">Avocado</name>
    <dbReference type="NCBI Taxonomy" id="3435"/>
    <lineage>
        <taxon>Eukaryota</taxon>
        <taxon>Viridiplantae</taxon>
        <taxon>Streptophyta</taxon>
        <taxon>Embryophyta</taxon>
        <taxon>Tracheophyta</taxon>
        <taxon>Spermatophyta</taxon>
        <taxon>Magnoliopsida</taxon>
        <taxon>Magnoliidae</taxon>
        <taxon>Laurales</taxon>
        <taxon>Lauraceae</taxon>
        <taxon>Persea</taxon>
    </lineage>
</organism>
<proteinExistence type="predicted"/>
<sequence length="106" mass="12470">MFFPFRDARNRKWRRLCFFRFRTRAPESRDSRLLLRCMQRRVRSGQVNPTIDQPGLSPAQVKCWYGDNVTSTKLTARHGAPYRRLTQRQGVADVSTGPVNKNFDRP</sequence>
<evidence type="ECO:0000313" key="2">
    <source>
        <dbReference type="Proteomes" id="UP001234297"/>
    </source>
</evidence>